<dbReference type="InterPro" id="IPR038476">
    <property type="entry name" value="UvrC_RNase_H_dom_sf"/>
</dbReference>
<dbReference type="Pfam" id="PF02151">
    <property type="entry name" value="UVR"/>
    <property type="match status" value="1"/>
</dbReference>
<evidence type="ECO:0000313" key="3">
    <source>
        <dbReference type="EMBL" id="GAI82946.1"/>
    </source>
</evidence>
<sequence length="252" mass="28310">AKMVRSACLFLEGKAEELLNELIHHMEKESKALRFEKASAIRDRISALREVIEGQNTAPAFKFREFEPILSPEVGKETVSSLKKLLKLNVTPSRIEAFDVSQTGGTEPVGSVVVFDKGKPQNSSYRRFRIKFSMERDDCAMISEIVRRRYKRALTENNRLPDLIIIDGGPAQVKSANAVLRELDIADIPIIGLAKRFEHVFTPGGSKPLILPANSSALRLIMYIRDEAHRFAVRFQVCGKLPVGENLYVSSR</sequence>
<feature type="non-terminal residue" evidence="3">
    <location>
        <position position="1"/>
    </location>
</feature>
<gene>
    <name evidence="3" type="ORF">S12H4_14576</name>
</gene>
<dbReference type="InterPro" id="IPR050066">
    <property type="entry name" value="UvrABC_protein_C"/>
</dbReference>
<feature type="domain" description="UVR" evidence="1">
    <location>
        <begin position="16"/>
        <end position="51"/>
    </location>
</feature>
<dbReference type="GO" id="GO:0009381">
    <property type="term" value="F:excinuclease ABC activity"/>
    <property type="evidence" value="ECO:0007669"/>
    <property type="project" value="InterPro"/>
</dbReference>
<dbReference type="InterPro" id="IPR001162">
    <property type="entry name" value="UvrC_RNase_H_dom"/>
</dbReference>
<dbReference type="PANTHER" id="PTHR30562">
    <property type="entry name" value="UVRC/OXIDOREDUCTASE"/>
    <property type="match status" value="1"/>
</dbReference>
<dbReference type="AlphaFoldDB" id="X1SUY2"/>
<feature type="domain" description="UvrC family homology region profile" evidence="2">
    <location>
        <begin position="43"/>
        <end position="180"/>
    </location>
</feature>
<dbReference type="EMBL" id="BARW01006954">
    <property type="protein sequence ID" value="GAI82946.1"/>
    <property type="molecule type" value="Genomic_DNA"/>
</dbReference>
<comment type="caution">
    <text evidence="3">The sequence shown here is derived from an EMBL/GenBank/DDBJ whole genome shotgun (WGS) entry which is preliminary data.</text>
</comment>
<name>X1SUY2_9ZZZZ</name>
<dbReference type="PANTHER" id="PTHR30562:SF1">
    <property type="entry name" value="UVRABC SYSTEM PROTEIN C"/>
    <property type="match status" value="1"/>
</dbReference>
<evidence type="ECO:0000259" key="1">
    <source>
        <dbReference type="PROSITE" id="PS50151"/>
    </source>
</evidence>
<organism evidence="3">
    <name type="scientific">marine sediment metagenome</name>
    <dbReference type="NCBI Taxonomy" id="412755"/>
    <lineage>
        <taxon>unclassified sequences</taxon>
        <taxon>metagenomes</taxon>
        <taxon>ecological metagenomes</taxon>
    </lineage>
</organism>
<dbReference type="InterPro" id="IPR036876">
    <property type="entry name" value="UVR_dom_sf"/>
</dbReference>
<dbReference type="PROSITE" id="PS50165">
    <property type="entry name" value="UVRC"/>
    <property type="match status" value="1"/>
</dbReference>
<dbReference type="GO" id="GO:0009380">
    <property type="term" value="C:excinuclease repair complex"/>
    <property type="evidence" value="ECO:0007669"/>
    <property type="project" value="TreeGrafter"/>
</dbReference>
<dbReference type="SUPFAM" id="SSF46600">
    <property type="entry name" value="C-terminal UvrC-binding domain of UvrB"/>
    <property type="match status" value="1"/>
</dbReference>
<proteinExistence type="predicted"/>
<dbReference type="Gene3D" id="3.30.420.340">
    <property type="entry name" value="UvrC, RNAse H endonuclease domain"/>
    <property type="match status" value="1"/>
</dbReference>
<evidence type="ECO:0000259" key="2">
    <source>
        <dbReference type="PROSITE" id="PS50165"/>
    </source>
</evidence>
<dbReference type="GO" id="GO:0006974">
    <property type="term" value="P:DNA damage response"/>
    <property type="evidence" value="ECO:0007669"/>
    <property type="project" value="TreeGrafter"/>
</dbReference>
<dbReference type="Gene3D" id="4.10.860.10">
    <property type="entry name" value="UVR domain"/>
    <property type="match status" value="1"/>
</dbReference>
<evidence type="ECO:0008006" key="4">
    <source>
        <dbReference type="Google" id="ProtNLM"/>
    </source>
</evidence>
<dbReference type="InterPro" id="IPR001943">
    <property type="entry name" value="UVR_dom"/>
</dbReference>
<dbReference type="Pfam" id="PF08459">
    <property type="entry name" value="UvrC_RNaseH_dom"/>
    <property type="match status" value="1"/>
</dbReference>
<reference evidence="3" key="1">
    <citation type="journal article" date="2014" name="Front. Microbiol.">
        <title>High frequency of phylogenetically diverse reductive dehalogenase-homologous genes in deep subseafloor sedimentary metagenomes.</title>
        <authorList>
            <person name="Kawai M."/>
            <person name="Futagami T."/>
            <person name="Toyoda A."/>
            <person name="Takaki Y."/>
            <person name="Nishi S."/>
            <person name="Hori S."/>
            <person name="Arai W."/>
            <person name="Tsubouchi T."/>
            <person name="Morono Y."/>
            <person name="Uchiyama I."/>
            <person name="Ito T."/>
            <person name="Fujiyama A."/>
            <person name="Inagaki F."/>
            <person name="Takami H."/>
        </authorList>
    </citation>
    <scope>NUCLEOTIDE SEQUENCE</scope>
    <source>
        <strain evidence="3">Expedition CK06-06</strain>
    </source>
</reference>
<accession>X1SUY2</accession>
<dbReference type="PROSITE" id="PS50151">
    <property type="entry name" value="UVR"/>
    <property type="match status" value="1"/>
</dbReference>
<protein>
    <recommendedName>
        <fullName evidence="4">UvrC family homology region profile domain-containing protein</fullName>
    </recommendedName>
</protein>